<dbReference type="GO" id="GO:0006754">
    <property type="term" value="P:ATP biosynthetic process"/>
    <property type="evidence" value="ECO:0007669"/>
    <property type="project" value="TreeGrafter"/>
</dbReference>
<organism evidence="6 7">
    <name type="scientific">Pasteurella testudinis DSM 23072</name>
    <dbReference type="NCBI Taxonomy" id="1122938"/>
    <lineage>
        <taxon>Bacteria</taxon>
        <taxon>Pseudomonadati</taxon>
        <taxon>Pseudomonadota</taxon>
        <taxon>Gammaproteobacteria</taxon>
        <taxon>Pasteurellales</taxon>
        <taxon>Pasteurellaceae</taxon>
        <taxon>Pasteurella</taxon>
    </lineage>
</organism>
<keyword evidence="3" id="KW-0460">Magnesium</keyword>
<dbReference type="PROSITE" id="PS51462">
    <property type="entry name" value="NUDIX"/>
    <property type="match status" value="1"/>
</dbReference>
<dbReference type="InterPro" id="IPR020476">
    <property type="entry name" value="Nudix_hydrolase"/>
</dbReference>
<dbReference type="PRINTS" id="PR00502">
    <property type="entry name" value="NUDIXFAMILY"/>
</dbReference>
<protein>
    <submittedName>
        <fullName evidence="6">Dihydroneopterin triphosphate pyrophosphatase</fullName>
    </submittedName>
</protein>
<evidence type="ECO:0000259" key="5">
    <source>
        <dbReference type="PROSITE" id="PS51462"/>
    </source>
</evidence>
<dbReference type="GO" id="GO:0004081">
    <property type="term" value="F:bis(5'-nucleosyl)-tetraphosphatase (asymmetrical) activity"/>
    <property type="evidence" value="ECO:0007669"/>
    <property type="project" value="TreeGrafter"/>
</dbReference>
<feature type="binding site" evidence="3">
    <location>
        <position position="58"/>
    </location>
    <ligand>
        <name>Mg(2+)</name>
        <dbReference type="ChEBI" id="CHEBI:18420"/>
    </ligand>
</feature>
<dbReference type="EMBL" id="FWWV01000008">
    <property type="protein sequence ID" value="SMB82209.1"/>
    <property type="molecule type" value="Genomic_DNA"/>
</dbReference>
<comment type="cofactor">
    <cofactor evidence="3">
        <name>Mg(2+)</name>
        <dbReference type="ChEBI" id="CHEBI:18420"/>
    </cofactor>
    <text evidence="3">Binds 1 Mg(2+) ion per subunit.</text>
</comment>
<dbReference type="SUPFAM" id="SSF55811">
    <property type="entry name" value="Nudix"/>
    <property type="match status" value="1"/>
</dbReference>
<dbReference type="PROSITE" id="PS00893">
    <property type="entry name" value="NUDIX_BOX"/>
    <property type="match status" value="1"/>
</dbReference>
<evidence type="ECO:0000256" key="3">
    <source>
        <dbReference type="PIRSR" id="PIRSR603564-2"/>
    </source>
</evidence>
<evidence type="ECO:0000256" key="1">
    <source>
        <dbReference type="ARBA" id="ARBA00022801"/>
    </source>
</evidence>
<feature type="domain" description="Nudix hydrolase" evidence="5">
    <location>
        <begin position="5"/>
        <end position="140"/>
    </location>
</feature>
<feature type="binding site" evidence="2">
    <location>
        <position position="129"/>
    </location>
    <ligand>
        <name>substrate</name>
    </ligand>
</feature>
<dbReference type="CDD" id="cd04664">
    <property type="entry name" value="NUDIX_DHNTPase_like"/>
    <property type="match status" value="1"/>
</dbReference>
<feature type="binding site" evidence="2">
    <location>
        <position position="27"/>
    </location>
    <ligand>
        <name>substrate</name>
    </ligand>
</feature>
<proteinExistence type="inferred from homology"/>
<dbReference type="InterPro" id="IPR051325">
    <property type="entry name" value="Nudix_hydrolase_domain"/>
</dbReference>
<dbReference type="GO" id="GO:0006167">
    <property type="term" value="P:AMP biosynthetic process"/>
    <property type="evidence" value="ECO:0007669"/>
    <property type="project" value="TreeGrafter"/>
</dbReference>
<feature type="binding site" evidence="3">
    <location>
        <position position="111"/>
    </location>
    <ligand>
        <name>Mg(2+)</name>
        <dbReference type="ChEBI" id="CHEBI:18420"/>
    </ligand>
</feature>
<dbReference type="GO" id="GO:0046872">
    <property type="term" value="F:metal ion binding"/>
    <property type="evidence" value="ECO:0007669"/>
    <property type="project" value="UniProtKB-KW"/>
</dbReference>
<dbReference type="GO" id="GO:0008828">
    <property type="term" value="F:dATP diphosphatase activity"/>
    <property type="evidence" value="ECO:0007669"/>
    <property type="project" value="InterPro"/>
</dbReference>
<dbReference type="RefSeq" id="WP_084256482.1">
    <property type="nucleotide sequence ID" value="NZ_FWWV01000008.1"/>
</dbReference>
<feature type="binding site" evidence="2">
    <location>
        <position position="5"/>
    </location>
    <ligand>
        <name>substrate</name>
    </ligand>
</feature>
<dbReference type="InterPro" id="IPR000086">
    <property type="entry name" value="NUDIX_hydrolase_dom"/>
</dbReference>
<keyword evidence="3" id="KW-0479">Metal-binding</keyword>
<gene>
    <name evidence="6" type="ORF">SAMN05660772_02023</name>
</gene>
<dbReference type="InterPro" id="IPR020084">
    <property type="entry name" value="NUDIX_hydrolase_CS"/>
</dbReference>
<dbReference type="STRING" id="1122938.SAMN05660772_02023"/>
<keyword evidence="7" id="KW-1185">Reference proteome</keyword>
<dbReference type="PRINTS" id="PR01404">
    <property type="entry name" value="NPPPHYDRLASE"/>
</dbReference>
<dbReference type="InterPro" id="IPR015797">
    <property type="entry name" value="NUDIX_hydrolase-like_dom_sf"/>
</dbReference>
<dbReference type="Gene3D" id="3.90.79.10">
    <property type="entry name" value="Nucleoside Triphosphate Pyrophosphohydrolase"/>
    <property type="match status" value="1"/>
</dbReference>
<dbReference type="AlphaFoldDB" id="A0A1W1UMJ1"/>
<name>A0A1W1UMJ1_9PAST</name>
<evidence type="ECO:0000313" key="7">
    <source>
        <dbReference type="Proteomes" id="UP000192408"/>
    </source>
</evidence>
<dbReference type="Proteomes" id="UP000192408">
    <property type="component" value="Unassembled WGS sequence"/>
</dbReference>
<dbReference type="Pfam" id="PF00293">
    <property type="entry name" value="NUDIX"/>
    <property type="match status" value="1"/>
</dbReference>
<dbReference type="GO" id="GO:0019177">
    <property type="term" value="F:dihydroneopterin triphosphate pyrophosphohydrolase activity"/>
    <property type="evidence" value="ECO:0007669"/>
    <property type="project" value="InterPro"/>
</dbReference>
<feature type="binding site" evidence="2">
    <location>
        <begin position="75"/>
        <end position="78"/>
    </location>
    <ligand>
        <name>substrate</name>
    </ligand>
</feature>
<comment type="similarity">
    <text evidence="4">Belongs to the Nudix hydrolase family.</text>
</comment>
<sequence>MQQFKRPESVLVVIYAAETQRVLMLQRNDDAAFWQSVSGSLEQGETALQAAAREVAEETGLSAVGLVDCQIAVDFEIFPQFRHRYARDVTHCHEHWFLLPLAQECEVRLSEHSAYRWVAAEQAVEMTKSWNNALAIKEFLLKNNKLERGN</sequence>
<dbReference type="GO" id="GO:0046656">
    <property type="term" value="P:folic acid biosynthetic process"/>
    <property type="evidence" value="ECO:0007669"/>
    <property type="project" value="InterPro"/>
</dbReference>
<dbReference type="PANTHER" id="PTHR21340">
    <property type="entry name" value="DIADENOSINE 5,5-P1,P4-TETRAPHOSPHATE PYROPHOSPHOHYDROLASE MUTT"/>
    <property type="match status" value="1"/>
</dbReference>
<dbReference type="PANTHER" id="PTHR21340:SF0">
    <property type="entry name" value="BIS(5'-NUCLEOSYL)-TETRAPHOSPHATASE [ASYMMETRICAL]"/>
    <property type="match status" value="1"/>
</dbReference>
<keyword evidence="1 4" id="KW-0378">Hydrolase</keyword>
<evidence type="ECO:0000313" key="6">
    <source>
        <dbReference type="EMBL" id="SMB82209.1"/>
    </source>
</evidence>
<reference evidence="7" key="1">
    <citation type="submission" date="2017-04" db="EMBL/GenBank/DDBJ databases">
        <authorList>
            <person name="Varghese N."/>
            <person name="Submissions S."/>
        </authorList>
    </citation>
    <scope>NUCLEOTIDE SEQUENCE [LARGE SCALE GENOMIC DNA]</scope>
    <source>
        <strain evidence="7">DSM 23072</strain>
    </source>
</reference>
<evidence type="ECO:0000256" key="4">
    <source>
        <dbReference type="RuleBase" id="RU003476"/>
    </source>
</evidence>
<dbReference type="NCBIfam" id="NF006961">
    <property type="entry name" value="PRK09438.1"/>
    <property type="match status" value="1"/>
</dbReference>
<evidence type="ECO:0000256" key="2">
    <source>
        <dbReference type="PIRSR" id="PIRSR603564-1"/>
    </source>
</evidence>
<dbReference type="InterPro" id="IPR003564">
    <property type="entry name" value="DHNTPase"/>
</dbReference>
<feature type="binding site" evidence="3">
    <location>
        <position position="54"/>
    </location>
    <ligand>
        <name>Mg(2+)</name>
        <dbReference type="ChEBI" id="CHEBI:18420"/>
    </ligand>
</feature>
<accession>A0A1W1UMJ1</accession>